<organism evidence="1">
    <name type="scientific">marine metagenome</name>
    <dbReference type="NCBI Taxonomy" id="408172"/>
    <lineage>
        <taxon>unclassified sequences</taxon>
        <taxon>metagenomes</taxon>
        <taxon>ecological metagenomes</taxon>
    </lineage>
</organism>
<accession>A0A382YC00</accession>
<evidence type="ECO:0000313" key="1">
    <source>
        <dbReference type="EMBL" id="SVD80832.1"/>
    </source>
</evidence>
<name>A0A382YC00_9ZZZZ</name>
<feature type="non-terminal residue" evidence="1">
    <location>
        <position position="57"/>
    </location>
</feature>
<sequence>MGFCHIVQQVCLLFLMLAWTSVQAEENLESRALVIATEKVAISSEIAARIQTISFLK</sequence>
<gene>
    <name evidence="1" type="ORF">METZ01_LOCUS433686</name>
</gene>
<dbReference type="AlphaFoldDB" id="A0A382YC00"/>
<protein>
    <submittedName>
        <fullName evidence="1">Uncharacterized protein</fullName>
    </submittedName>
</protein>
<reference evidence="1" key="1">
    <citation type="submission" date="2018-05" db="EMBL/GenBank/DDBJ databases">
        <authorList>
            <person name="Lanie J.A."/>
            <person name="Ng W.-L."/>
            <person name="Kazmierczak K.M."/>
            <person name="Andrzejewski T.M."/>
            <person name="Davidsen T.M."/>
            <person name="Wayne K.J."/>
            <person name="Tettelin H."/>
            <person name="Glass J.I."/>
            <person name="Rusch D."/>
            <person name="Podicherti R."/>
            <person name="Tsui H.-C.T."/>
            <person name="Winkler M.E."/>
        </authorList>
    </citation>
    <scope>NUCLEOTIDE SEQUENCE</scope>
</reference>
<dbReference type="EMBL" id="UINC01174618">
    <property type="protein sequence ID" value="SVD80832.1"/>
    <property type="molecule type" value="Genomic_DNA"/>
</dbReference>
<proteinExistence type="predicted"/>